<sequence length="617" mass="68148">MCRWTKYEMSNPGRLRVRMESKASGGSTSQQLRNASKSGALEYCTSVRKGSRGGSAESRVVLIPKGKSGAVGPGDFRPIACLNTCYKVLTAMIANLSVALRRGVRGCTHAHILDQTVCRDAIKHKAELHMLWVDKTKALCALVLSTQSMCTCDSVSHGAVRWTLKQWDVPMAIRTLLYKVMSKRSVRYCGFQYGKAVNSAPLDGDTLSPLLFCLAIAPISGSLRSNIEPYRTRTGDGARSEGRLEVSRIFYMDDLKRVAEQLGLKMNPGKCAVKTLNTTAGEQTGMGDISLLGSNSFYKYLGMEQGALVSMRQSPEECLENRCTYHEQRTDSQSEGCRIQPDGDSQIKYAMSCVIFGAGLSCSLRKQARAFYIRVRKLLVDTHMRFTGSCFARLYVKEIGGLGLKSAEEELDHSIVYTWCYLASNPDFIVPYQLAESLRASNKRSLTTNFRAVIAANGLQGKVTRTILTFIEVNGRSYETATGAARAISSLIRERLADTHLANWKERQVASRVLQGMGVSQRLCPKDSFLWSSKGWVSSEVLRNVWAVQEGSLLTRASASRRAEQTPVNCRMGCPMRETAEHIVSCCSLGYGKPVPQDDGKDRKGVILIALAPRFLY</sequence>
<gene>
    <name evidence="1" type="ORF">HPLM_LOCUS11511</name>
</gene>
<dbReference type="Proteomes" id="UP000268014">
    <property type="component" value="Unassembled WGS sequence"/>
</dbReference>
<proteinExistence type="predicted"/>
<reference evidence="3" key="1">
    <citation type="submission" date="2017-02" db="UniProtKB">
        <authorList>
            <consortium name="WormBaseParasite"/>
        </authorList>
    </citation>
    <scope>IDENTIFICATION</scope>
</reference>
<reference evidence="1 2" key="2">
    <citation type="submission" date="2018-11" db="EMBL/GenBank/DDBJ databases">
        <authorList>
            <consortium name="Pathogen Informatics"/>
        </authorList>
    </citation>
    <scope>NUCLEOTIDE SEQUENCE [LARGE SCALE GENOMIC DNA]</scope>
    <source>
        <strain evidence="1 2">MHpl1</strain>
    </source>
</reference>
<dbReference type="PANTHER" id="PTHR35450:SF2">
    <property type="entry name" value="REVERSE TRANSCRIPTASE DOMAIN-CONTAINING PROTEIN"/>
    <property type="match status" value="1"/>
</dbReference>
<dbReference type="OrthoDB" id="5798715at2759"/>
<evidence type="ECO:0000313" key="1">
    <source>
        <dbReference type="EMBL" id="VDO43083.1"/>
    </source>
</evidence>
<dbReference type="PANTHER" id="PTHR35450">
    <property type="entry name" value="REVERSE TRANSCRIPTASE DOMAIN-CONTAINING PROTEIN"/>
    <property type="match status" value="1"/>
</dbReference>
<accession>A0A0N4WKC0</accession>
<dbReference type="AlphaFoldDB" id="A0A0N4WKC0"/>
<keyword evidence="2" id="KW-1185">Reference proteome</keyword>
<evidence type="ECO:0000313" key="3">
    <source>
        <dbReference type="WBParaSite" id="HPLM_0001151901-mRNA-1"/>
    </source>
</evidence>
<protein>
    <submittedName>
        <fullName evidence="3">Reverse transcriptase domain-containing protein</fullName>
    </submittedName>
</protein>
<name>A0A0N4WKC0_HAEPC</name>
<organism evidence="3">
    <name type="scientific">Haemonchus placei</name>
    <name type="common">Barber's pole worm</name>
    <dbReference type="NCBI Taxonomy" id="6290"/>
    <lineage>
        <taxon>Eukaryota</taxon>
        <taxon>Metazoa</taxon>
        <taxon>Ecdysozoa</taxon>
        <taxon>Nematoda</taxon>
        <taxon>Chromadorea</taxon>
        <taxon>Rhabditida</taxon>
        <taxon>Rhabditina</taxon>
        <taxon>Rhabditomorpha</taxon>
        <taxon>Strongyloidea</taxon>
        <taxon>Trichostrongylidae</taxon>
        <taxon>Haemonchus</taxon>
    </lineage>
</organism>
<dbReference type="WBParaSite" id="HPLM_0001151901-mRNA-1">
    <property type="protein sequence ID" value="HPLM_0001151901-mRNA-1"/>
    <property type="gene ID" value="HPLM_0001151901"/>
</dbReference>
<dbReference type="STRING" id="6290.A0A0N4WKC0"/>
<evidence type="ECO:0000313" key="2">
    <source>
        <dbReference type="Proteomes" id="UP000268014"/>
    </source>
</evidence>
<dbReference type="EMBL" id="UZAF01017590">
    <property type="protein sequence ID" value="VDO43083.1"/>
    <property type="molecule type" value="Genomic_DNA"/>
</dbReference>